<evidence type="ECO:0000313" key="3">
    <source>
        <dbReference type="EMBL" id="MFC1460666.1"/>
    </source>
</evidence>
<feature type="region of interest" description="Disordered" evidence="1">
    <location>
        <begin position="84"/>
        <end position="328"/>
    </location>
</feature>
<dbReference type="EMBL" id="JBHOMY010000122">
    <property type="protein sequence ID" value="MFC1460666.1"/>
    <property type="molecule type" value="Genomic_DNA"/>
</dbReference>
<feature type="region of interest" description="Disordered" evidence="1">
    <location>
        <begin position="1"/>
        <end position="32"/>
    </location>
</feature>
<gene>
    <name evidence="3" type="ORF">ACETIH_28920</name>
</gene>
<protein>
    <submittedName>
        <fullName evidence="3">DUF4167 domain-containing protein</fullName>
    </submittedName>
</protein>
<proteinExistence type="predicted"/>
<dbReference type="InterPro" id="IPR025430">
    <property type="entry name" value="DUF4167"/>
</dbReference>
<feature type="compositionally biased region" description="Low complexity" evidence="1">
    <location>
        <begin position="1"/>
        <end position="17"/>
    </location>
</feature>
<accession>A0ABV6YHJ7</accession>
<organism evidence="3 4">
    <name type="scientific">Microvirga arabica</name>
    <dbReference type="NCBI Taxonomy" id="1128671"/>
    <lineage>
        <taxon>Bacteria</taxon>
        <taxon>Pseudomonadati</taxon>
        <taxon>Pseudomonadota</taxon>
        <taxon>Alphaproteobacteria</taxon>
        <taxon>Hyphomicrobiales</taxon>
        <taxon>Methylobacteriaceae</taxon>
        <taxon>Microvirga</taxon>
    </lineage>
</organism>
<sequence length="328" mass="37954">MRGRNNNNRGSNNKGPNPLTKSYESNGPDVKIRGTAQHIAEKYSQLARDAQSSGDPVAAENYFQHAEHYFRIIAAAQEQLREQYGYQQQRSFDEDGNEEEGFTQGERPSFERAGGGQDFGNGEEGDFGSQPQPYENRAERQPRFDRGDRQDRGERQDRNDRQDRGDRRERFQRDRGPRQDYQPRDEQPFEARPENGERAERQPRFDRNDRQDRSDRPERQDRPERNDRFERGDRPERRERFPRDRRRDDEGSDQGTLPAFLTNPVRAPAPVSAETEAPAPAPVMQEAANDEAAARPRRRRRTRQEMIDAANAENGGFTPDPVETPAAE</sequence>
<dbReference type="RefSeq" id="WP_377031838.1">
    <property type="nucleotide sequence ID" value="NZ_JBHOMY010000122.1"/>
</dbReference>
<evidence type="ECO:0000256" key="1">
    <source>
        <dbReference type="SAM" id="MobiDB-lite"/>
    </source>
</evidence>
<keyword evidence="4" id="KW-1185">Reference proteome</keyword>
<feature type="compositionally biased region" description="Basic and acidic residues" evidence="1">
    <location>
        <begin position="136"/>
        <end position="249"/>
    </location>
</feature>
<comment type="caution">
    <text evidence="3">The sequence shown here is derived from an EMBL/GenBank/DDBJ whole genome shotgun (WGS) entry which is preliminary data.</text>
</comment>
<evidence type="ECO:0000313" key="4">
    <source>
        <dbReference type="Proteomes" id="UP001593940"/>
    </source>
</evidence>
<dbReference type="Proteomes" id="UP001593940">
    <property type="component" value="Unassembled WGS sequence"/>
</dbReference>
<name>A0ABV6YHJ7_9HYPH</name>
<dbReference type="Pfam" id="PF13763">
    <property type="entry name" value="DUF4167"/>
    <property type="match status" value="1"/>
</dbReference>
<feature type="domain" description="DUF4167" evidence="2">
    <location>
        <begin position="2"/>
        <end position="79"/>
    </location>
</feature>
<evidence type="ECO:0000259" key="2">
    <source>
        <dbReference type="Pfam" id="PF13763"/>
    </source>
</evidence>
<reference evidence="3 4" key="1">
    <citation type="submission" date="2024-09" db="EMBL/GenBank/DDBJ databases">
        <title>Nodulacao em especies de Leguminosae Basais da Amazonia e Caracterizacao dos Rizobios e Bacterias Associadas aos Nodulos.</title>
        <authorList>
            <person name="Jambeiro I.C.A."/>
            <person name="Lopes I.S."/>
            <person name="Aguiar E.R.G.R."/>
            <person name="Santos A.F.J."/>
            <person name="Dos Santos J.M.F."/>
            <person name="Gross E."/>
        </authorList>
    </citation>
    <scope>NUCLEOTIDE SEQUENCE [LARGE SCALE GENOMIC DNA]</scope>
    <source>
        <strain evidence="3 4">BRUESC1165</strain>
    </source>
</reference>